<feature type="region of interest" description="Disordered" evidence="1">
    <location>
        <begin position="212"/>
        <end position="235"/>
    </location>
</feature>
<proteinExistence type="predicted"/>
<evidence type="ECO:0000256" key="1">
    <source>
        <dbReference type="SAM" id="MobiDB-lite"/>
    </source>
</evidence>
<accession>A0AAW0CLC6</accession>
<dbReference type="AlphaFoldDB" id="A0AAW0CLC6"/>
<evidence type="ECO:0000313" key="2">
    <source>
        <dbReference type="EMBL" id="KAK7039777.1"/>
    </source>
</evidence>
<gene>
    <name evidence="2" type="ORF">R3P38DRAFT_3468766</name>
</gene>
<comment type="caution">
    <text evidence="2">The sequence shown here is derived from an EMBL/GenBank/DDBJ whole genome shotgun (WGS) entry which is preliminary data.</text>
</comment>
<organism evidence="2 3">
    <name type="scientific">Favolaschia claudopus</name>
    <dbReference type="NCBI Taxonomy" id="2862362"/>
    <lineage>
        <taxon>Eukaryota</taxon>
        <taxon>Fungi</taxon>
        <taxon>Dikarya</taxon>
        <taxon>Basidiomycota</taxon>
        <taxon>Agaricomycotina</taxon>
        <taxon>Agaricomycetes</taxon>
        <taxon>Agaricomycetidae</taxon>
        <taxon>Agaricales</taxon>
        <taxon>Marasmiineae</taxon>
        <taxon>Mycenaceae</taxon>
        <taxon>Favolaschia</taxon>
    </lineage>
</organism>
<protein>
    <submittedName>
        <fullName evidence="2">Uncharacterized protein</fullName>
    </submittedName>
</protein>
<dbReference type="EMBL" id="JAWWNJ010000016">
    <property type="protein sequence ID" value="KAK7039777.1"/>
    <property type="molecule type" value="Genomic_DNA"/>
</dbReference>
<feature type="compositionally biased region" description="Polar residues" evidence="1">
    <location>
        <begin position="299"/>
        <end position="316"/>
    </location>
</feature>
<dbReference type="Proteomes" id="UP001362999">
    <property type="component" value="Unassembled WGS sequence"/>
</dbReference>
<feature type="region of interest" description="Disordered" evidence="1">
    <location>
        <begin position="268"/>
        <end position="331"/>
    </location>
</feature>
<name>A0AAW0CLC6_9AGAR</name>
<feature type="compositionally biased region" description="Gly residues" evidence="1">
    <location>
        <begin position="213"/>
        <end position="223"/>
    </location>
</feature>
<feature type="compositionally biased region" description="Basic residues" evidence="1">
    <location>
        <begin position="287"/>
        <end position="296"/>
    </location>
</feature>
<reference evidence="2 3" key="1">
    <citation type="journal article" date="2024" name="J Genomics">
        <title>Draft genome sequencing and assembly of Favolaschia claudopus CIRM-BRFM 2984 isolated from oak limbs.</title>
        <authorList>
            <person name="Navarro D."/>
            <person name="Drula E."/>
            <person name="Chaduli D."/>
            <person name="Cazenave R."/>
            <person name="Ahrendt S."/>
            <person name="Wang J."/>
            <person name="Lipzen A."/>
            <person name="Daum C."/>
            <person name="Barry K."/>
            <person name="Grigoriev I.V."/>
            <person name="Favel A."/>
            <person name="Rosso M.N."/>
            <person name="Martin F."/>
        </authorList>
    </citation>
    <scope>NUCLEOTIDE SEQUENCE [LARGE SCALE GENOMIC DNA]</scope>
    <source>
        <strain evidence="2 3">CIRM-BRFM 2984</strain>
    </source>
</reference>
<sequence length="432" mass="48091">MRTPHSDDAKNNEKDVGTLSLEVWLACWGESLTFGLIHQISPASRTQHPSNTLSVLLSPLAALVLDYIDEGLEEENLDMSWAHAEVATQGRWWCFERIRRQRDVAGGNEGMKSRWGESLTLDPLSLVPPNIIDKTPHRYHFAHSSPHTGVRQRQSGVSNGMIGARAQQPIKANARLKHDYDGAQAKSREEAGVRKQHDVAYATDVKSAQGAWEYGGGRGGGGVTTPRPNSSKKAIRQSNSGLPLIAIRHIPVLDNKLIHHQILPYIHSKPTSTTTGRQHPARDLRNSRHRQNHRRVSPASMTLSPGTTMSLESTEGSAGGSRDNEAAAKRRKKVAFKNEAVNGIGAKRSIEKRAAKPQGLQAAGRVIFTLRVKDTQSRFEQERREADVEMRFDDMYPQERDGTIEARRYDGDAAWEAVEALEYAIKNRLSRF</sequence>
<evidence type="ECO:0000313" key="3">
    <source>
        <dbReference type="Proteomes" id="UP001362999"/>
    </source>
</evidence>
<feature type="compositionally biased region" description="Polar residues" evidence="1">
    <location>
        <begin position="226"/>
        <end position="235"/>
    </location>
</feature>
<keyword evidence="3" id="KW-1185">Reference proteome</keyword>